<dbReference type="AlphaFoldDB" id="A0A7U9GST1"/>
<keyword evidence="3" id="KW-0963">Cytoplasm</keyword>
<dbReference type="SUPFAM" id="SSF81573">
    <property type="entry name" value="F1F0 ATP synthase subunit B, membrane domain"/>
    <property type="match status" value="1"/>
</dbReference>
<dbReference type="Proteomes" id="UP000006045">
    <property type="component" value="Chromosome"/>
</dbReference>
<keyword evidence="4" id="KW-0653">Protein transport</keyword>
<organism evidence="7 8">
    <name type="scientific">Pseudomonas fluorescens R124</name>
    <dbReference type="NCBI Taxonomy" id="743713"/>
    <lineage>
        <taxon>Bacteria</taxon>
        <taxon>Pseudomonadati</taxon>
        <taxon>Pseudomonadota</taxon>
        <taxon>Gammaproteobacteria</taxon>
        <taxon>Pseudomonadales</taxon>
        <taxon>Pseudomonadaceae</taxon>
        <taxon>Pseudomonas</taxon>
    </lineage>
</organism>
<dbReference type="NCBIfam" id="TIGR02499">
    <property type="entry name" value="HrpE_YscL_not"/>
    <property type="match status" value="1"/>
</dbReference>
<comment type="subcellular location">
    <subcellularLocation>
        <location evidence="1">Cytoplasm</location>
    </subcellularLocation>
</comment>
<dbReference type="InterPro" id="IPR028987">
    <property type="entry name" value="ATP_synth_B-like_membr_sf"/>
</dbReference>
<sequence>MLTRRCLTFSDPQALPDGPVLRREVLEQNLLASQLLEAARSNAESILAQARRQSAQLADEAREQARAEVWRQADALLNEWQQQRQQMWTDIIASAETLVSEAMQCLLGETVQPERIKPLLRQLAAAQPSDEAGVLHCHPAELDAVSHHLQTTQALWSVRADPQLPPDSLCLRTALGDFSLSWGALVAQVWPLPQVPAQSVR</sequence>
<evidence type="ECO:0000256" key="2">
    <source>
        <dbReference type="ARBA" id="ARBA00022448"/>
    </source>
</evidence>
<comment type="similarity">
    <text evidence="5">Belongs to the SctL stator family.</text>
</comment>
<evidence type="ECO:0000256" key="6">
    <source>
        <dbReference type="SAM" id="Coils"/>
    </source>
</evidence>
<reference evidence="7 8" key="1">
    <citation type="submission" date="2012-08" db="EMBL/GenBank/DDBJ databases">
        <title>The genome of cave-isolated P. fluorescens strain R124 demonstrates phenotypic adaptation to the mineral environment.</title>
        <authorList>
            <person name="Barton M.D."/>
            <person name="Petronio M."/>
            <person name="Giarrizzo J.G."/>
            <person name="Bowling B.V."/>
            <person name="Barton H.A."/>
        </authorList>
    </citation>
    <scope>NUCLEOTIDE SEQUENCE [LARGE SCALE GENOMIC DNA]</scope>
    <source>
        <strain evidence="7 8">R124</strain>
    </source>
</reference>
<dbReference type="InterPro" id="IPR009335">
    <property type="entry name" value="T3SS_HrpE/ATPase_suE"/>
</dbReference>
<evidence type="ECO:0000256" key="1">
    <source>
        <dbReference type="ARBA" id="ARBA00004496"/>
    </source>
</evidence>
<dbReference type="GO" id="GO:0005737">
    <property type="term" value="C:cytoplasm"/>
    <property type="evidence" value="ECO:0007669"/>
    <property type="project" value="UniProtKB-SubCell"/>
</dbReference>
<protein>
    <submittedName>
        <fullName evidence="7">Type III secretion apparatus protein</fullName>
    </submittedName>
</protein>
<dbReference type="Gene3D" id="1.20.5.2950">
    <property type="match status" value="1"/>
</dbReference>
<keyword evidence="6" id="KW-0175">Coiled coil</keyword>
<keyword evidence="2" id="KW-0813">Transport</keyword>
<dbReference type="Pfam" id="PF06188">
    <property type="entry name" value="HrpE"/>
    <property type="match status" value="1"/>
</dbReference>
<name>A0A7U9GST1_PSEFL</name>
<dbReference type="GO" id="GO:0030254">
    <property type="term" value="P:protein secretion by the type III secretion system"/>
    <property type="evidence" value="ECO:0007669"/>
    <property type="project" value="InterPro"/>
</dbReference>
<dbReference type="OrthoDB" id="6629448at2"/>
<evidence type="ECO:0000313" key="7">
    <source>
        <dbReference type="EMBL" id="EJZ58389.1"/>
    </source>
</evidence>
<accession>A0A7U9GST1</accession>
<dbReference type="InterPro" id="IPR012842">
    <property type="entry name" value="T3SS_SctL/SctL2"/>
</dbReference>
<evidence type="ECO:0000256" key="3">
    <source>
        <dbReference type="ARBA" id="ARBA00022490"/>
    </source>
</evidence>
<feature type="coiled-coil region" evidence="6">
    <location>
        <begin position="33"/>
        <end position="67"/>
    </location>
</feature>
<proteinExistence type="inferred from homology"/>
<evidence type="ECO:0000313" key="8">
    <source>
        <dbReference type="Proteomes" id="UP000006045"/>
    </source>
</evidence>
<evidence type="ECO:0000256" key="4">
    <source>
        <dbReference type="ARBA" id="ARBA00022927"/>
    </source>
</evidence>
<dbReference type="RefSeq" id="WP_003225086.1">
    <property type="nucleotide sequence ID" value="NZ_CM001561.1"/>
</dbReference>
<gene>
    <name evidence="7" type="ORF">I1A_002717</name>
</gene>
<dbReference type="EMBL" id="CM001561">
    <property type="protein sequence ID" value="EJZ58389.1"/>
    <property type="molecule type" value="Genomic_DNA"/>
</dbReference>
<evidence type="ECO:0000256" key="5">
    <source>
        <dbReference type="ARBA" id="ARBA00024335"/>
    </source>
</evidence>